<gene>
    <name evidence="2" type="ORF">BSK52_03430</name>
</gene>
<protein>
    <recommendedName>
        <fullName evidence="1">IrrE N-terminal-like domain-containing protein</fullName>
    </recommendedName>
</protein>
<dbReference type="PANTHER" id="PTHR43236:SF2">
    <property type="entry name" value="BLL0069 PROTEIN"/>
    <property type="match status" value="1"/>
</dbReference>
<dbReference type="AlphaFoldDB" id="A0A1R0Y7Y9"/>
<dbReference type="Pfam" id="PF06114">
    <property type="entry name" value="Peptidase_M78"/>
    <property type="match status" value="1"/>
</dbReference>
<dbReference type="InterPro" id="IPR010359">
    <property type="entry name" value="IrrE_HExxH"/>
</dbReference>
<comment type="caution">
    <text evidence="2">The sequence shown here is derived from an EMBL/GenBank/DDBJ whole genome shotgun (WGS) entry which is preliminary data.</text>
</comment>
<organism evidence="2 3">
    <name type="scientific">Paenibacillus odorifer</name>
    <dbReference type="NCBI Taxonomy" id="189426"/>
    <lineage>
        <taxon>Bacteria</taxon>
        <taxon>Bacillati</taxon>
        <taxon>Bacillota</taxon>
        <taxon>Bacilli</taxon>
        <taxon>Bacillales</taxon>
        <taxon>Paenibacillaceae</taxon>
        <taxon>Paenibacillus</taxon>
    </lineage>
</organism>
<evidence type="ECO:0000259" key="1">
    <source>
        <dbReference type="Pfam" id="PF06114"/>
    </source>
</evidence>
<accession>A0A1R0Y7Y9</accession>
<dbReference type="RefSeq" id="WP_076117166.1">
    <property type="nucleotide sequence ID" value="NZ_MPTC01000002.1"/>
</dbReference>
<reference evidence="2 3" key="1">
    <citation type="submission" date="2016-10" db="EMBL/GenBank/DDBJ databases">
        <title>Paenibacillus species isolates.</title>
        <authorList>
            <person name="Beno S.M."/>
        </authorList>
    </citation>
    <scope>NUCLEOTIDE SEQUENCE [LARGE SCALE GENOMIC DNA]</scope>
    <source>
        <strain evidence="2 3">FSL H7-0710</strain>
    </source>
</reference>
<dbReference type="PANTHER" id="PTHR43236">
    <property type="entry name" value="ANTITOXIN HIGA1"/>
    <property type="match status" value="1"/>
</dbReference>
<dbReference type="InterPro" id="IPR052345">
    <property type="entry name" value="Rad_response_metalloprotease"/>
</dbReference>
<evidence type="ECO:0000313" key="2">
    <source>
        <dbReference type="EMBL" id="OMD43474.1"/>
    </source>
</evidence>
<dbReference type="OrthoDB" id="9816277at2"/>
<dbReference type="Proteomes" id="UP000187439">
    <property type="component" value="Unassembled WGS sequence"/>
</dbReference>
<feature type="domain" description="IrrE N-terminal-like" evidence="1">
    <location>
        <begin position="30"/>
        <end position="169"/>
    </location>
</feature>
<dbReference type="EMBL" id="MPTC01000002">
    <property type="protein sequence ID" value="OMD43474.1"/>
    <property type="molecule type" value="Genomic_DNA"/>
</dbReference>
<dbReference type="Gene3D" id="1.10.10.2910">
    <property type="match status" value="1"/>
</dbReference>
<name>A0A1R0Y7Y9_9BACL</name>
<proteinExistence type="predicted"/>
<sequence>MSVRTAVKRAEKLLSEYRVTAPPIDVESIAEKLSIDIQYEPFDGQLSGVLIRDKDTDTYVIGVNKKHPENRQRFTIAHEIGHFLLHEGHNTHIDTAITVNFRNSQSSNGTRNEEIEANAFAATLLMPEEILEEYIEENFDGFIDYNDDKQVQTIAEDFGVSTQALMIRLGKLNWFE</sequence>
<evidence type="ECO:0000313" key="3">
    <source>
        <dbReference type="Proteomes" id="UP000187439"/>
    </source>
</evidence>